<keyword evidence="6" id="KW-1185">Reference proteome</keyword>
<organism evidence="5 6">
    <name type="scientific">Paracoccus caeni</name>
    <dbReference type="NCBI Taxonomy" id="657651"/>
    <lineage>
        <taxon>Bacteria</taxon>
        <taxon>Pseudomonadati</taxon>
        <taxon>Pseudomonadota</taxon>
        <taxon>Alphaproteobacteria</taxon>
        <taxon>Rhodobacterales</taxon>
        <taxon>Paracoccaceae</taxon>
        <taxon>Paracoccus</taxon>
    </lineage>
</organism>
<gene>
    <name evidence="5" type="ORF">JJJ17_05770</name>
</gene>
<evidence type="ECO:0000313" key="6">
    <source>
        <dbReference type="Proteomes" id="UP000640485"/>
    </source>
</evidence>
<dbReference type="Proteomes" id="UP000640485">
    <property type="component" value="Unassembled WGS sequence"/>
</dbReference>
<evidence type="ECO:0000313" key="5">
    <source>
        <dbReference type="EMBL" id="MBK4215430.1"/>
    </source>
</evidence>
<accession>A0A934VZ41</accession>
<evidence type="ECO:0000256" key="2">
    <source>
        <dbReference type="SAM" id="MobiDB-lite"/>
    </source>
</evidence>
<comment type="caution">
    <text evidence="5">The sequence shown here is derived from an EMBL/GenBank/DDBJ whole genome shotgun (WGS) entry which is preliminary data.</text>
</comment>
<protein>
    <submittedName>
        <fullName evidence="5">DUF4174 domain-containing protein</fullName>
    </submittedName>
</protein>
<evidence type="ECO:0000256" key="1">
    <source>
        <dbReference type="ARBA" id="ARBA00022729"/>
    </source>
</evidence>
<evidence type="ECO:0000256" key="3">
    <source>
        <dbReference type="SAM" id="SignalP"/>
    </source>
</evidence>
<feature type="region of interest" description="Disordered" evidence="2">
    <location>
        <begin position="17"/>
        <end position="50"/>
    </location>
</feature>
<reference evidence="5" key="1">
    <citation type="submission" date="2021-01" db="EMBL/GenBank/DDBJ databases">
        <title>Paracoccus amoyensis sp. nov., isolated from the surface seawater along the coast of Xiamen Island, China.</title>
        <authorList>
            <person name="Lyu L."/>
        </authorList>
    </citation>
    <scope>NUCLEOTIDE SEQUENCE</scope>
    <source>
        <strain evidence="5">MJ17</strain>
    </source>
</reference>
<dbReference type="Pfam" id="PF13778">
    <property type="entry name" value="DUF4174"/>
    <property type="match status" value="1"/>
</dbReference>
<evidence type="ECO:0000259" key="4">
    <source>
        <dbReference type="Pfam" id="PF13778"/>
    </source>
</evidence>
<proteinExistence type="predicted"/>
<dbReference type="RefSeq" id="WP_200684410.1">
    <property type="nucleotide sequence ID" value="NZ_JAEPRQ010000001.1"/>
</dbReference>
<dbReference type="InterPro" id="IPR025232">
    <property type="entry name" value="DUF4174"/>
</dbReference>
<name>A0A934VZ41_9RHOB</name>
<dbReference type="AlphaFoldDB" id="A0A934VZ41"/>
<feature type="chain" id="PRO_5038104731" evidence="3">
    <location>
        <begin position="21"/>
        <end position="178"/>
    </location>
</feature>
<feature type="domain" description="DUF4174" evidence="4">
    <location>
        <begin position="71"/>
        <end position="169"/>
    </location>
</feature>
<sequence>MKLKLLIFVMALAAMGPSRDAPPPDADSIASATQEEAQPMSPEEVPGATAPEVERPELQILDASEAEPGAFMWEMRPVIVFADTPGDPAFREQMRMLEAGADALIERDVVVITDADPAANSAWRRQLHPRGFSLVIMDKDGQVKQRKPFPWDVREIGRAIDRFPLRRQEIGRAGVLQR</sequence>
<feature type="signal peptide" evidence="3">
    <location>
        <begin position="1"/>
        <end position="20"/>
    </location>
</feature>
<keyword evidence="1 3" id="KW-0732">Signal</keyword>
<dbReference type="EMBL" id="JAEPRQ010000001">
    <property type="protein sequence ID" value="MBK4215430.1"/>
    <property type="molecule type" value="Genomic_DNA"/>
</dbReference>